<evidence type="ECO:0000256" key="10">
    <source>
        <dbReference type="PIRSR" id="PIRSR500134-3"/>
    </source>
</evidence>
<dbReference type="InterPro" id="IPR008927">
    <property type="entry name" value="6-PGluconate_DH-like_C_sf"/>
</dbReference>
<dbReference type="EMBL" id="JADIND010000218">
    <property type="protein sequence ID" value="MBO8431640.1"/>
    <property type="molecule type" value="Genomic_DNA"/>
</dbReference>
<evidence type="ECO:0000256" key="3">
    <source>
        <dbReference type="ARBA" id="ARBA00012954"/>
    </source>
</evidence>
<feature type="binding site" evidence="10">
    <location>
        <position position="86"/>
    </location>
    <ligand>
        <name>NAD(+)</name>
        <dbReference type="ChEBI" id="CHEBI:57540"/>
    </ligand>
</feature>
<dbReference type="SUPFAM" id="SSF51735">
    <property type="entry name" value="NAD(P)-binding Rossmann-fold domains"/>
    <property type="match status" value="1"/>
</dbReference>
<evidence type="ECO:0000256" key="7">
    <source>
        <dbReference type="PIRNR" id="PIRNR000124"/>
    </source>
</evidence>
<feature type="binding site" evidence="10">
    <location>
        <position position="264"/>
    </location>
    <ligand>
        <name>NAD(+)</name>
        <dbReference type="ChEBI" id="CHEBI:57540"/>
    </ligand>
</feature>
<evidence type="ECO:0000256" key="2">
    <source>
        <dbReference type="ARBA" id="ARBA00006601"/>
    </source>
</evidence>
<comment type="catalytic activity">
    <reaction evidence="6 7">
        <text>UDP-alpha-D-glucose + 2 NAD(+) + H2O = UDP-alpha-D-glucuronate + 2 NADH + 3 H(+)</text>
        <dbReference type="Rhea" id="RHEA:23596"/>
        <dbReference type="ChEBI" id="CHEBI:15377"/>
        <dbReference type="ChEBI" id="CHEBI:15378"/>
        <dbReference type="ChEBI" id="CHEBI:57540"/>
        <dbReference type="ChEBI" id="CHEBI:57945"/>
        <dbReference type="ChEBI" id="CHEBI:58052"/>
        <dbReference type="ChEBI" id="CHEBI:58885"/>
        <dbReference type="EC" id="1.1.1.22"/>
    </reaction>
</comment>
<dbReference type="GO" id="GO:0003979">
    <property type="term" value="F:UDP-glucose 6-dehydrogenase activity"/>
    <property type="evidence" value="ECO:0007669"/>
    <property type="project" value="UniProtKB-EC"/>
</dbReference>
<reference evidence="12" key="1">
    <citation type="submission" date="2020-10" db="EMBL/GenBank/DDBJ databases">
        <authorList>
            <person name="Gilroy R."/>
        </authorList>
    </citation>
    <scope>NUCLEOTIDE SEQUENCE</scope>
    <source>
        <strain evidence="12">10192</strain>
    </source>
</reference>
<dbReference type="Gene3D" id="3.40.50.720">
    <property type="entry name" value="NAD(P)-binding Rossmann-like Domain"/>
    <property type="match status" value="2"/>
</dbReference>
<dbReference type="Pfam" id="PF00984">
    <property type="entry name" value="UDPG_MGDP_dh"/>
    <property type="match status" value="1"/>
</dbReference>
<evidence type="ECO:0000256" key="4">
    <source>
        <dbReference type="ARBA" id="ARBA00023002"/>
    </source>
</evidence>
<reference evidence="12" key="2">
    <citation type="journal article" date="2021" name="PeerJ">
        <title>Extensive microbial diversity within the chicken gut microbiome revealed by metagenomics and culture.</title>
        <authorList>
            <person name="Gilroy R."/>
            <person name="Ravi A."/>
            <person name="Getino M."/>
            <person name="Pursley I."/>
            <person name="Horton D.L."/>
            <person name="Alikhan N.F."/>
            <person name="Baker D."/>
            <person name="Gharbi K."/>
            <person name="Hall N."/>
            <person name="Watson M."/>
            <person name="Adriaenssens E.M."/>
            <person name="Foster-Nyarko E."/>
            <person name="Jarju S."/>
            <person name="Secka A."/>
            <person name="Antonio M."/>
            <person name="Oren A."/>
            <person name="Chaudhuri R.R."/>
            <person name="La Ragione R."/>
            <person name="Hildebrand F."/>
            <person name="Pallen M.J."/>
        </authorList>
    </citation>
    <scope>NUCLEOTIDE SEQUENCE</scope>
    <source>
        <strain evidence="12">10192</strain>
    </source>
</reference>
<dbReference type="Gene3D" id="1.20.5.100">
    <property type="entry name" value="Cytochrome c1, transmembrane anchor, C-terminal"/>
    <property type="match status" value="1"/>
</dbReference>
<proteinExistence type="inferred from homology"/>
<evidence type="ECO:0000256" key="8">
    <source>
        <dbReference type="PIRSR" id="PIRSR500134-1"/>
    </source>
</evidence>
<sequence length="441" mass="48425">MKVCVVGTGYVGLVVGTCLAEMGNNVICVDNDLKKLAKLEEGIVPIYEPGLEELIKVNVAEGRLKFSSDLADSVQKSLVCFIAVGTPQGEDGSADLQYVCQVAEGIGKALNGYKVIVDKSTVPVGTADKVTSIIKSVSSEDFDVVSNPEFLKQGAAVDDFLKPDRVVIGSNSQKATEIMQELYAPFLRTGNPVIIMDVKSAEMTKYAANSFLAVKISYANEIANICEKVGADAEMVRIGMCSDKRIGSQFLFPGLGYGGSCFPKDVKALLKTAKDNECDYQLLQAADDVNKRQRQIFINKILKRFGNNLSSKTFAIWGLAFKPKTNDMREAPAITIINALLERGAKVQAYDPKAFDSAKFIFGDKIEYAKSSYDALSNADALLLLTEWNEFRRPDFDKIKSLLKNPVIFDGRNQYNAKRLIERGFEYTQIGKQTDKSLLNV</sequence>
<feature type="binding site" evidence="9">
    <location>
        <begin position="250"/>
        <end position="254"/>
    </location>
    <ligand>
        <name>substrate</name>
    </ligand>
</feature>
<feature type="domain" description="UDP-glucose/GDP-mannose dehydrogenase C-terminal" evidence="11">
    <location>
        <begin position="315"/>
        <end position="417"/>
    </location>
</feature>
<feature type="binding site" evidence="9">
    <location>
        <position position="205"/>
    </location>
    <ligand>
        <name>substrate</name>
    </ligand>
</feature>
<dbReference type="PANTHER" id="PTHR43750">
    <property type="entry name" value="UDP-GLUCOSE 6-DEHYDROGENASE TUAD"/>
    <property type="match status" value="1"/>
</dbReference>
<dbReference type="PIRSF" id="PIRSF500134">
    <property type="entry name" value="UDPglc_DH_bac"/>
    <property type="match status" value="1"/>
</dbReference>
<dbReference type="Pfam" id="PF03720">
    <property type="entry name" value="UDPG_MGDP_dh_C"/>
    <property type="match status" value="1"/>
</dbReference>
<feature type="binding site" evidence="10">
    <location>
        <position position="121"/>
    </location>
    <ligand>
        <name>NAD(+)</name>
        <dbReference type="ChEBI" id="CHEBI:57540"/>
    </ligand>
</feature>
<dbReference type="SUPFAM" id="SSF48179">
    <property type="entry name" value="6-phosphogluconate dehydrogenase C-terminal domain-like"/>
    <property type="match status" value="1"/>
</dbReference>
<keyword evidence="5 7" id="KW-0520">NAD</keyword>
<protein>
    <recommendedName>
        <fullName evidence="3 7">UDP-glucose 6-dehydrogenase</fullName>
        <ecNumber evidence="3 7">1.1.1.22</ecNumber>
    </recommendedName>
</protein>
<dbReference type="SMART" id="SM00984">
    <property type="entry name" value="UDPG_MGDP_dh_C"/>
    <property type="match status" value="1"/>
</dbReference>
<gene>
    <name evidence="12" type="ORF">IAC76_09665</name>
</gene>
<keyword evidence="4 7" id="KW-0560">Oxidoreductase</keyword>
<feature type="binding site" evidence="10">
    <location>
        <position position="35"/>
    </location>
    <ligand>
        <name>NAD(+)</name>
        <dbReference type="ChEBI" id="CHEBI:57540"/>
    </ligand>
</feature>
<dbReference type="InterPro" id="IPR036220">
    <property type="entry name" value="UDP-Glc/GDP-Man_DH_C_sf"/>
</dbReference>
<evidence type="ECO:0000256" key="5">
    <source>
        <dbReference type="ARBA" id="ARBA00023027"/>
    </source>
</evidence>
<dbReference type="InterPro" id="IPR014026">
    <property type="entry name" value="UDP-Glc/GDP-Man_DH_dimer"/>
</dbReference>
<evidence type="ECO:0000256" key="1">
    <source>
        <dbReference type="ARBA" id="ARBA00004701"/>
    </source>
</evidence>
<evidence type="ECO:0000259" key="11">
    <source>
        <dbReference type="SMART" id="SM00984"/>
    </source>
</evidence>
<evidence type="ECO:0000313" key="12">
    <source>
        <dbReference type="EMBL" id="MBO8431640.1"/>
    </source>
</evidence>
<feature type="binding site" evidence="9">
    <location>
        <position position="322"/>
    </location>
    <ligand>
        <name>substrate</name>
    </ligand>
</feature>
<dbReference type="InterPro" id="IPR036291">
    <property type="entry name" value="NAD(P)-bd_dom_sf"/>
</dbReference>
<dbReference type="PIRSF" id="PIRSF000124">
    <property type="entry name" value="UDPglc_GDPman_dh"/>
    <property type="match status" value="1"/>
</dbReference>
<feature type="binding site" evidence="10">
    <location>
        <position position="30"/>
    </location>
    <ligand>
        <name>NAD(+)</name>
        <dbReference type="ChEBI" id="CHEBI:57540"/>
    </ligand>
</feature>
<dbReference type="Proteomes" id="UP000823632">
    <property type="component" value="Unassembled WGS sequence"/>
</dbReference>
<dbReference type="PANTHER" id="PTHR43750:SF3">
    <property type="entry name" value="UDP-GLUCOSE 6-DEHYDROGENASE TUAD"/>
    <property type="match status" value="1"/>
</dbReference>
<evidence type="ECO:0000256" key="9">
    <source>
        <dbReference type="PIRSR" id="PIRSR500134-2"/>
    </source>
</evidence>
<dbReference type="GO" id="GO:0000271">
    <property type="term" value="P:polysaccharide biosynthetic process"/>
    <property type="evidence" value="ECO:0007669"/>
    <property type="project" value="InterPro"/>
</dbReference>
<feature type="binding site" evidence="10">
    <location>
        <position position="329"/>
    </location>
    <ligand>
        <name>NAD(+)</name>
        <dbReference type="ChEBI" id="CHEBI:57540"/>
    </ligand>
</feature>
<dbReference type="EC" id="1.1.1.22" evidence="3 7"/>
<feature type="binding site" evidence="9">
    <location>
        <position position="258"/>
    </location>
    <ligand>
        <name>substrate</name>
    </ligand>
</feature>
<dbReference type="NCBIfam" id="TIGR03026">
    <property type="entry name" value="NDP-sugDHase"/>
    <property type="match status" value="1"/>
</dbReference>
<feature type="active site" description="Nucleophile" evidence="8">
    <location>
        <position position="261"/>
    </location>
</feature>
<evidence type="ECO:0000313" key="13">
    <source>
        <dbReference type="Proteomes" id="UP000823632"/>
    </source>
</evidence>
<dbReference type="GO" id="GO:0051287">
    <property type="term" value="F:NAD binding"/>
    <property type="evidence" value="ECO:0007669"/>
    <property type="project" value="InterPro"/>
</dbReference>
<dbReference type="InterPro" id="IPR014027">
    <property type="entry name" value="UDP-Glc/GDP-Man_DH_C"/>
</dbReference>
<dbReference type="InterPro" id="IPR001732">
    <property type="entry name" value="UDP-Glc/GDP-Man_DH_N"/>
</dbReference>
<dbReference type="AlphaFoldDB" id="A0A9D9DRL7"/>
<dbReference type="InterPro" id="IPR028357">
    <property type="entry name" value="UDPglc_DH_bac"/>
</dbReference>
<organism evidence="12 13">
    <name type="scientific">Candidatus Scatousia excrementipullorum</name>
    <dbReference type="NCBI Taxonomy" id="2840936"/>
    <lineage>
        <taxon>Bacteria</taxon>
        <taxon>Candidatus Scatousia</taxon>
    </lineage>
</organism>
<dbReference type="SUPFAM" id="SSF52413">
    <property type="entry name" value="UDP-glucose/GDP-mannose dehydrogenase C-terminal domain"/>
    <property type="match status" value="1"/>
</dbReference>
<evidence type="ECO:0000256" key="6">
    <source>
        <dbReference type="ARBA" id="ARBA00047473"/>
    </source>
</evidence>
<comment type="caution">
    <text evidence="12">The sequence shown here is derived from an EMBL/GenBank/DDBJ whole genome shotgun (WGS) entry which is preliminary data.</text>
</comment>
<dbReference type="Pfam" id="PF03721">
    <property type="entry name" value="UDPG_MGDP_dh_N"/>
    <property type="match status" value="1"/>
</dbReference>
<name>A0A9D9DRL7_9BACT</name>
<dbReference type="InterPro" id="IPR017476">
    <property type="entry name" value="UDP-Glc/GDP-Man"/>
</dbReference>
<accession>A0A9D9DRL7</accession>
<comment type="similarity">
    <text evidence="2 7">Belongs to the UDP-glucose/GDP-mannose dehydrogenase family.</text>
</comment>
<comment type="pathway">
    <text evidence="1">Nucleotide-sugar biosynthesis; UDP-alpha-D-glucuronate biosynthesis; UDP-alpha-D-glucuronate from UDP-alpha-D-glucose: step 1/1.</text>
</comment>